<sequence length="140" mass="16071">MQELQALFNLFSGGKPKLDRDTLKNALGKFNIRDARVEDMLKEADPSNDGSIDFMSFSQMMSRKMAKSVSEDDMREAFRKFDWKKSGQITTTELAEALTNFGKPPLTARELQEMLAVCEKDGQVHYELFLKNMFSKETEQ</sequence>
<evidence type="ECO:0000313" key="3">
    <source>
        <dbReference type="EMBL" id="NDV38881.1"/>
    </source>
</evidence>
<dbReference type="PANTHER" id="PTHR23048">
    <property type="entry name" value="MYOSIN LIGHT CHAIN 1, 3"/>
    <property type="match status" value="1"/>
</dbReference>
<accession>A0A6B2LQ98</accession>
<feature type="domain" description="EF-hand" evidence="2">
    <location>
        <begin position="69"/>
        <end position="104"/>
    </location>
</feature>
<dbReference type="PANTHER" id="PTHR23048:SF0">
    <property type="entry name" value="CALMODULIN LIKE 3"/>
    <property type="match status" value="1"/>
</dbReference>
<dbReference type="FunFam" id="1.10.238.10:FF:000003">
    <property type="entry name" value="Calmodulin A"/>
    <property type="match status" value="1"/>
</dbReference>
<dbReference type="EMBL" id="GIBP01009912">
    <property type="protein sequence ID" value="NDV38881.1"/>
    <property type="molecule type" value="Transcribed_RNA"/>
</dbReference>
<reference evidence="3" key="1">
    <citation type="journal article" date="2020" name="J. Eukaryot. Microbiol.">
        <title>De novo Sequencing, Assembly and Annotation of the Transcriptome for the Free-Living Testate Amoeba Arcella intermedia.</title>
        <authorList>
            <person name="Ribeiro G.M."/>
            <person name="Porfirio-Sousa A.L."/>
            <person name="Maurer-Alcala X.X."/>
            <person name="Katz L.A."/>
            <person name="Lahr D.J.G."/>
        </authorList>
    </citation>
    <scope>NUCLEOTIDE SEQUENCE</scope>
</reference>
<organism evidence="3">
    <name type="scientific">Arcella intermedia</name>
    <dbReference type="NCBI Taxonomy" id="1963864"/>
    <lineage>
        <taxon>Eukaryota</taxon>
        <taxon>Amoebozoa</taxon>
        <taxon>Tubulinea</taxon>
        <taxon>Elardia</taxon>
        <taxon>Arcellinida</taxon>
        <taxon>Sphaerothecina</taxon>
        <taxon>Arcellidae</taxon>
        <taxon>Arcella</taxon>
    </lineage>
</organism>
<dbReference type="InterPro" id="IPR011992">
    <property type="entry name" value="EF-hand-dom_pair"/>
</dbReference>
<dbReference type="Gene3D" id="1.10.238.10">
    <property type="entry name" value="EF-hand"/>
    <property type="match status" value="2"/>
</dbReference>
<name>A0A6B2LQ98_9EUKA</name>
<dbReference type="AlphaFoldDB" id="A0A6B2LQ98"/>
<keyword evidence="1" id="KW-0677">Repeat</keyword>
<proteinExistence type="predicted"/>
<evidence type="ECO:0000259" key="2">
    <source>
        <dbReference type="PROSITE" id="PS50222"/>
    </source>
</evidence>
<dbReference type="InterPro" id="IPR050230">
    <property type="entry name" value="CALM/Myosin/TropC-like"/>
</dbReference>
<dbReference type="Pfam" id="PF13833">
    <property type="entry name" value="EF-hand_8"/>
    <property type="match status" value="1"/>
</dbReference>
<dbReference type="Pfam" id="PF13405">
    <property type="entry name" value="EF-hand_6"/>
    <property type="match status" value="1"/>
</dbReference>
<evidence type="ECO:0000256" key="1">
    <source>
        <dbReference type="ARBA" id="ARBA00022737"/>
    </source>
</evidence>
<feature type="domain" description="EF-hand" evidence="2">
    <location>
        <begin position="32"/>
        <end position="67"/>
    </location>
</feature>
<dbReference type="GO" id="GO:0016460">
    <property type="term" value="C:myosin II complex"/>
    <property type="evidence" value="ECO:0007669"/>
    <property type="project" value="TreeGrafter"/>
</dbReference>
<dbReference type="SUPFAM" id="SSF47473">
    <property type="entry name" value="EF-hand"/>
    <property type="match status" value="1"/>
</dbReference>
<dbReference type="GO" id="GO:0005509">
    <property type="term" value="F:calcium ion binding"/>
    <property type="evidence" value="ECO:0007669"/>
    <property type="project" value="InterPro"/>
</dbReference>
<dbReference type="PROSITE" id="PS50222">
    <property type="entry name" value="EF_HAND_2"/>
    <property type="match status" value="2"/>
</dbReference>
<dbReference type="InterPro" id="IPR002048">
    <property type="entry name" value="EF_hand_dom"/>
</dbReference>
<protein>
    <recommendedName>
        <fullName evidence="2">EF-hand domain-containing protein</fullName>
    </recommendedName>
</protein>
<dbReference type="SMART" id="SM00054">
    <property type="entry name" value="EFh"/>
    <property type="match status" value="2"/>
</dbReference>